<dbReference type="InterPro" id="IPR003010">
    <property type="entry name" value="C-N_Hydrolase"/>
</dbReference>
<name>A0A4Y7RNN5_9FIRM</name>
<dbReference type="InterPro" id="IPR036526">
    <property type="entry name" value="C-N_Hydrolase_sf"/>
</dbReference>
<dbReference type="Proteomes" id="UP000297597">
    <property type="component" value="Unassembled WGS sequence"/>
</dbReference>
<gene>
    <name evidence="3" type="primary">ramA</name>
    <name evidence="3" type="ORF">Pmgp_02418</name>
</gene>
<dbReference type="EMBL" id="QFFZ01000027">
    <property type="protein sequence ID" value="TEB10406.1"/>
    <property type="molecule type" value="Genomic_DNA"/>
</dbReference>
<dbReference type="Pfam" id="PF00795">
    <property type="entry name" value="CN_hydrolase"/>
    <property type="match status" value="1"/>
</dbReference>
<accession>A0A4Y7RNN5</accession>
<keyword evidence="1 3" id="KW-0378">Hydrolase</keyword>
<dbReference type="CDD" id="cd07197">
    <property type="entry name" value="nitrilase"/>
    <property type="match status" value="1"/>
</dbReference>
<evidence type="ECO:0000259" key="2">
    <source>
        <dbReference type="PROSITE" id="PS50263"/>
    </source>
</evidence>
<dbReference type="InterPro" id="IPR050345">
    <property type="entry name" value="Aliph_Amidase/BUP"/>
</dbReference>
<evidence type="ECO:0000313" key="3">
    <source>
        <dbReference type="EMBL" id="TEB10406.1"/>
    </source>
</evidence>
<reference evidence="3 4" key="1">
    <citation type="journal article" date="2018" name="Environ. Microbiol.">
        <title>Novel energy conservation strategies and behaviour of Pelotomaculum schinkii driving syntrophic propionate catabolism.</title>
        <authorList>
            <person name="Hidalgo-Ahumada C.A.P."/>
            <person name="Nobu M.K."/>
            <person name="Narihiro T."/>
            <person name="Tamaki H."/>
            <person name="Liu W.T."/>
            <person name="Kamagata Y."/>
            <person name="Stams A.J.M."/>
            <person name="Imachi H."/>
            <person name="Sousa D.Z."/>
        </authorList>
    </citation>
    <scope>NUCLEOTIDE SEQUENCE [LARGE SCALE GENOMIC DNA]</scope>
    <source>
        <strain evidence="3 4">MGP</strain>
    </source>
</reference>
<feature type="domain" description="CN hydrolase" evidence="2">
    <location>
        <begin position="1"/>
        <end position="239"/>
    </location>
</feature>
<dbReference type="OrthoDB" id="9811121at2"/>
<keyword evidence="4" id="KW-1185">Reference proteome</keyword>
<dbReference type="PANTHER" id="PTHR43674:SF16">
    <property type="entry name" value="CARBON-NITROGEN FAMILY, PUTATIVE (AFU_ORTHOLOGUE AFUA_5G02350)-RELATED"/>
    <property type="match status" value="1"/>
</dbReference>
<evidence type="ECO:0000313" key="4">
    <source>
        <dbReference type="Proteomes" id="UP000297597"/>
    </source>
</evidence>
<dbReference type="PROSITE" id="PS50263">
    <property type="entry name" value="CN_HYDROLASE"/>
    <property type="match status" value="1"/>
</dbReference>
<sequence>MRLALLHFNLSSGPQEANLALLQQAVVLAAEEGANWIITPEMALQGYFFAEKTETLNIAVQPEQSLAPVSRLIARRRLTLFLGCAEQDAGTGKYYNSCLVIGPEGSVLGRHRKTRSHKMGPEAWVTEGDKLEPVSCPGMKAGIMVCADSWFVDKARALKDKGAEVLVVSAAWPPGEHGPGDCWERCSQATGLPVWVCNQTGNQEKLDLSQAQSVVVAGGKTLFSYSGLQQAVLLFDWDNDRKSTMSTQFTVIAV</sequence>
<organism evidence="3 4">
    <name type="scientific">Pelotomaculum propionicicum</name>
    <dbReference type="NCBI Taxonomy" id="258475"/>
    <lineage>
        <taxon>Bacteria</taxon>
        <taxon>Bacillati</taxon>
        <taxon>Bacillota</taxon>
        <taxon>Clostridia</taxon>
        <taxon>Eubacteriales</taxon>
        <taxon>Desulfotomaculaceae</taxon>
        <taxon>Pelotomaculum</taxon>
    </lineage>
</organism>
<dbReference type="EC" id="3.5.1.100" evidence="3"/>
<evidence type="ECO:0000256" key="1">
    <source>
        <dbReference type="ARBA" id="ARBA00022801"/>
    </source>
</evidence>
<dbReference type="RefSeq" id="WP_134214239.1">
    <property type="nucleotide sequence ID" value="NZ_QFFZ01000027.1"/>
</dbReference>
<dbReference type="AlphaFoldDB" id="A0A4Y7RNN5"/>
<dbReference type="Gene3D" id="3.60.110.10">
    <property type="entry name" value="Carbon-nitrogen hydrolase"/>
    <property type="match status" value="1"/>
</dbReference>
<dbReference type="PANTHER" id="PTHR43674">
    <property type="entry name" value="NITRILASE C965.09-RELATED"/>
    <property type="match status" value="1"/>
</dbReference>
<proteinExistence type="predicted"/>
<dbReference type="SUPFAM" id="SSF56317">
    <property type="entry name" value="Carbon-nitrogen hydrolase"/>
    <property type="match status" value="1"/>
</dbReference>
<protein>
    <submittedName>
        <fullName evidence="3">(R)-stereoselective amidase</fullName>
        <ecNumber evidence="3">3.5.1.100</ecNumber>
    </submittedName>
</protein>
<dbReference type="GO" id="GO:0016811">
    <property type="term" value="F:hydrolase activity, acting on carbon-nitrogen (but not peptide) bonds, in linear amides"/>
    <property type="evidence" value="ECO:0007669"/>
    <property type="project" value="TreeGrafter"/>
</dbReference>
<comment type="caution">
    <text evidence="3">The sequence shown here is derived from an EMBL/GenBank/DDBJ whole genome shotgun (WGS) entry which is preliminary data.</text>
</comment>